<dbReference type="Gene3D" id="3.40.190.10">
    <property type="entry name" value="Periplasmic binding protein-like II"/>
    <property type="match status" value="2"/>
</dbReference>
<comment type="similarity">
    <text evidence="1">Belongs to the LysR transcriptional regulatory family.</text>
</comment>
<organism evidence="6 7">
    <name type="scientific">Nocardioides szechwanensis</name>
    <dbReference type="NCBI Taxonomy" id="1005944"/>
    <lineage>
        <taxon>Bacteria</taxon>
        <taxon>Bacillati</taxon>
        <taxon>Actinomycetota</taxon>
        <taxon>Actinomycetes</taxon>
        <taxon>Propionibacteriales</taxon>
        <taxon>Nocardioidaceae</taxon>
        <taxon>Nocardioides</taxon>
    </lineage>
</organism>
<dbReference type="GO" id="GO:0003677">
    <property type="term" value="F:DNA binding"/>
    <property type="evidence" value="ECO:0007669"/>
    <property type="project" value="UniProtKB-KW"/>
</dbReference>
<dbReference type="STRING" id="1005944.SAMN05192576_1811"/>
<evidence type="ECO:0000313" key="7">
    <source>
        <dbReference type="Proteomes" id="UP000199004"/>
    </source>
</evidence>
<dbReference type="PANTHER" id="PTHR30346">
    <property type="entry name" value="TRANSCRIPTIONAL DUAL REGULATOR HCAR-RELATED"/>
    <property type="match status" value="1"/>
</dbReference>
<evidence type="ECO:0000256" key="2">
    <source>
        <dbReference type="ARBA" id="ARBA00023015"/>
    </source>
</evidence>
<dbReference type="OrthoDB" id="4131546at2"/>
<protein>
    <submittedName>
        <fullName evidence="6">Transcriptional regulator, LysR family</fullName>
    </submittedName>
</protein>
<evidence type="ECO:0000256" key="3">
    <source>
        <dbReference type="ARBA" id="ARBA00023125"/>
    </source>
</evidence>
<evidence type="ECO:0000259" key="5">
    <source>
        <dbReference type="PROSITE" id="PS50931"/>
    </source>
</evidence>
<dbReference type="Pfam" id="PF00126">
    <property type="entry name" value="HTH_1"/>
    <property type="match status" value="1"/>
</dbReference>
<evidence type="ECO:0000256" key="4">
    <source>
        <dbReference type="ARBA" id="ARBA00023163"/>
    </source>
</evidence>
<dbReference type="RefSeq" id="WP_091023883.1">
    <property type="nucleotide sequence ID" value="NZ_BKAE01000019.1"/>
</dbReference>
<keyword evidence="2" id="KW-0805">Transcription regulation</keyword>
<dbReference type="AlphaFoldDB" id="A0A1G9ZQN4"/>
<dbReference type="GO" id="GO:0032993">
    <property type="term" value="C:protein-DNA complex"/>
    <property type="evidence" value="ECO:0007669"/>
    <property type="project" value="TreeGrafter"/>
</dbReference>
<dbReference type="Proteomes" id="UP000199004">
    <property type="component" value="Unassembled WGS sequence"/>
</dbReference>
<dbReference type="SUPFAM" id="SSF46785">
    <property type="entry name" value="Winged helix' DNA-binding domain"/>
    <property type="match status" value="1"/>
</dbReference>
<accession>A0A1G9ZQN4</accession>
<feature type="domain" description="HTH lysR-type" evidence="5">
    <location>
        <begin position="1"/>
        <end position="58"/>
    </location>
</feature>
<keyword evidence="7" id="KW-1185">Reference proteome</keyword>
<sequence>MDVRRLRLLLELSRLGSMRQVAEELGYTTSTVSQQLAALAREAGTPLVEPDGRRVRLTPAGRRLADHAVTILAAVEAARLDLGPDAEPAGTVRVAGFATAVRRSLLPVVDALSASHPRVRVHVHEYEPLEAFDLLAADDVDLALTYDYNLAPAGLRSDLDAIHLWDVEWGLGVPSDGRAPGGDAAAVFAAFSDHPWIVNSRNTADEDAVRTLASMAGFTPRIEHQIDSLDLVEDLILAGLGVGLLPRTRRCQRGVRVLPLRDPGVVLRAYAVTRRGREDWPPLRLVVERLRTGATSEGTDPV</sequence>
<name>A0A1G9ZQN4_9ACTN</name>
<evidence type="ECO:0000313" key="6">
    <source>
        <dbReference type="EMBL" id="SDN23530.1"/>
    </source>
</evidence>
<dbReference type="SUPFAM" id="SSF53850">
    <property type="entry name" value="Periplasmic binding protein-like II"/>
    <property type="match status" value="1"/>
</dbReference>
<dbReference type="Pfam" id="PF03466">
    <property type="entry name" value="LysR_substrate"/>
    <property type="match status" value="1"/>
</dbReference>
<gene>
    <name evidence="6" type="ORF">SAMN05192576_1811</name>
</gene>
<dbReference type="PANTHER" id="PTHR30346:SF29">
    <property type="entry name" value="LYSR SUBSTRATE-BINDING"/>
    <property type="match status" value="1"/>
</dbReference>
<reference evidence="6 7" key="1">
    <citation type="submission" date="2016-10" db="EMBL/GenBank/DDBJ databases">
        <authorList>
            <person name="de Groot N.N."/>
        </authorList>
    </citation>
    <scope>NUCLEOTIDE SEQUENCE [LARGE SCALE GENOMIC DNA]</scope>
    <source>
        <strain evidence="6 7">CGMCC 1.11147</strain>
    </source>
</reference>
<evidence type="ECO:0000256" key="1">
    <source>
        <dbReference type="ARBA" id="ARBA00009437"/>
    </source>
</evidence>
<dbReference type="InterPro" id="IPR000847">
    <property type="entry name" value="LysR_HTH_N"/>
</dbReference>
<dbReference type="PROSITE" id="PS50931">
    <property type="entry name" value="HTH_LYSR"/>
    <property type="match status" value="1"/>
</dbReference>
<dbReference type="InterPro" id="IPR036390">
    <property type="entry name" value="WH_DNA-bd_sf"/>
</dbReference>
<proteinExistence type="inferred from homology"/>
<keyword evidence="3" id="KW-0238">DNA-binding</keyword>
<dbReference type="InterPro" id="IPR036388">
    <property type="entry name" value="WH-like_DNA-bd_sf"/>
</dbReference>
<dbReference type="Gene3D" id="1.10.10.10">
    <property type="entry name" value="Winged helix-like DNA-binding domain superfamily/Winged helix DNA-binding domain"/>
    <property type="match status" value="1"/>
</dbReference>
<dbReference type="EMBL" id="FNIC01000002">
    <property type="protein sequence ID" value="SDN23530.1"/>
    <property type="molecule type" value="Genomic_DNA"/>
</dbReference>
<dbReference type="GO" id="GO:0003700">
    <property type="term" value="F:DNA-binding transcription factor activity"/>
    <property type="evidence" value="ECO:0007669"/>
    <property type="project" value="InterPro"/>
</dbReference>
<keyword evidence="4" id="KW-0804">Transcription</keyword>
<dbReference type="InterPro" id="IPR005119">
    <property type="entry name" value="LysR_subst-bd"/>
</dbReference>